<keyword evidence="3" id="KW-1185">Reference proteome</keyword>
<dbReference type="PANTHER" id="PTHR37162:SF1">
    <property type="entry name" value="BED-TYPE DOMAIN-CONTAINING PROTEIN"/>
    <property type="match status" value="1"/>
</dbReference>
<evidence type="ECO:0000313" key="2">
    <source>
        <dbReference type="EMBL" id="KAK4320651.1"/>
    </source>
</evidence>
<feature type="domain" description="HAT C-terminal dimerisation" evidence="1">
    <location>
        <begin position="323"/>
        <end position="377"/>
    </location>
</feature>
<name>A0AAE1Q6Q5_9EUCA</name>
<evidence type="ECO:0000259" key="1">
    <source>
        <dbReference type="Pfam" id="PF05699"/>
    </source>
</evidence>
<dbReference type="InterPro" id="IPR008906">
    <property type="entry name" value="HATC_C_dom"/>
</dbReference>
<gene>
    <name evidence="2" type="ORF">Pmani_008484</name>
</gene>
<proteinExistence type="predicted"/>
<dbReference type="GO" id="GO:0046983">
    <property type="term" value="F:protein dimerization activity"/>
    <property type="evidence" value="ECO:0007669"/>
    <property type="project" value="InterPro"/>
</dbReference>
<reference evidence="2" key="1">
    <citation type="submission" date="2023-11" db="EMBL/GenBank/DDBJ databases">
        <title>Genome assemblies of two species of porcelain crab, Petrolisthes cinctipes and Petrolisthes manimaculis (Anomura: Porcellanidae).</title>
        <authorList>
            <person name="Angst P."/>
        </authorList>
    </citation>
    <scope>NUCLEOTIDE SEQUENCE</scope>
    <source>
        <strain evidence="2">PB745_02</strain>
        <tissue evidence="2">Gill</tissue>
    </source>
</reference>
<dbReference type="AlphaFoldDB" id="A0AAE1Q6Q5"/>
<accession>A0AAE1Q6Q5</accession>
<organism evidence="2 3">
    <name type="scientific">Petrolisthes manimaculis</name>
    <dbReference type="NCBI Taxonomy" id="1843537"/>
    <lineage>
        <taxon>Eukaryota</taxon>
        <taxon>Metazoa</taxon>
        <taxon>Ecdysozoa</taxon>
        <taxon>Arthropoda</taxon>
        <taxon>Crustacea</taxon>
        <taxon>Multicrustacea</taxon>
        <taxon>Malacostraca</taxon>
        <taxon>Eumalacostraca</taxon>
        <taxon>Eucarida</taxon>
        <taxon>Decapoda</taxon>
        <taxon>Pleocyemata</taxon>
        <taxon>Anomura</taxon>
        <taxon>Galatheoidea</taxon>
        <taxon>Porcellanidae</taxon>
        <taxon>Petrolisthes</taxon>
    </lineage>
</organism>
<dbReference type="EMBL" id="JAWZYT010000649">
    <property type="protein sequence ID" value="KAK4320651.1"/>
    <property type="molecule type" value="Genomic_DNA"/>
</dbReference>
<comment type="caution">
    <text evidence="2">The sequence shown here is derived from an EMBL/GenBank/DDBJ whole genome shotgun (WGS) entry which is preliminary data.</text>
</comment>
<evidence type="ECO:0000313" key="3">
    <source>
        <dbReference type="Proteomes" id="UP001292094"/>
    </source>
</evidence>
<sequence>MKKSNLVLHEGTVKHRKASESVLKSDSGIMKIFCTKPTAQRDQVKIFEVKYAVGIACHSSISSVDHFTEIVSELSKGQALENVKLHRTKCSAILKNIVSISVLEELISELKSSKYSLLIDESTDIAGSKHLTFVLPIIQDFESVNASFQATDAEPSKVFSELKQLHTYFASRLYQNPSESTVTLPLDRVRFGAKFEFKLSKSQLSEQEKSNIKKRCHGFLLEAKSQLDKRLSQDMDILENLKYFQPKECLSQIRKPFQRIAASFTHLVDNPSVGKETDLKLELQYDEILLVQWKKEFDGDEIPNDSVTFWVAVKQYENAAGVKCFSELAEMVLNAHVIPLSNAYVERIFSHVTNIKSKVRNRLTLETMEAVLRIRSKLAEEKICCNKFKVTDKMLRYVRLEMSR</sequence>
<dbReference type="Proteomes" id="UP001292094">
    <property type="component" value="Unassembled WGS sequence"/>
</dbReference>
<dbReference type="PANTHER" id="PTHR37162">
    <property type="entry name" value="HAT FAMILY DIMERISATION DOMAINCONTAINING PROTEIN-RELATED"/>
    <property type="match status" value="1"/>
</dbReference>
<dbReference type="Pfam" id="PF05699">
    <property type="entry name" value="Dimer_Tnp_hAT"/>
    <property type="match status" value="1"/>
</dbReference>
<dbReference type="InterPro" id="IPR012337">
    <property type="entry name" value="RNaseH-like_sf"/>
</dbReference>
<dbReference type="SUPFAM" id="SSF53098">
    <property type="entry name" value="Ribonuclease H-like"/>
    <property type="match status" value="1"/>
</dbReference>
<protein>
    <recommendedName>
        <fullName evidence="1">HAT C-terminal dimerisation domain-containing protein</fullName>
    </recommendedName>
</protein>